<dbReference type="EMBL" id="JNBR01000620">
    <property type="protein sequence ID" value="OQR90500.1"/>
    <property type="molecule type" value="Genomic_DNA"/>
</dbReference>
<feature type="region of interest" description="Disordered" evidence="2">
    <location>
        <begin position="80"/>
        <end position="109"/>
    </location>
</feature>
<feature type="coiled-coil region" evidence="1">
    <location>
        <begin position="323"/>
        <end position="364"/>
    </location>
</feature>
<reference evidence="3 4" key="1">
    <citation type="journal article" date="2014" name="Genome Biol. Evol.">
        <title>The secreted proteins of Achlya hypogyna and Thraustotheca clavata identify the ancestral oomycete secretome and reveal gene acquisitions by horizontal gene transfer.</title>
        <authorList>
            <person name="Misner I."/>
            <person name="Blouin N."/>
            <person name="Leonard G."/>
            <person name="Richards T.A."/>
            <person name="Lane C.E."/>
        </authorList>
    </citation>
    <scope>NUCLEOTIDE SEQUENCE [LARGE SCALE GENOMIC DNA]</scope>
    <source>
        <strain evidence="3 4">ATCC 48635</strain>
    </source>
</reference>
<proteinExistence type="predicted"/>
<evidence type="ECO:0000256" key="1">
    <source>
        <dbReference type="SAM" id="Coils"/>
    </source>
</evidence>
<protein>
    <submittedName>
        <fullName evidence="3">Uncharacterized protein</fullName>
    </submittedName>
</protein>
<dbReference type="Proteomes" id="UP000243579">
    <property type="component" value="Unassembled WGS sequence"/>
</dbReference>
<accession>A0A1V9YY79</accession>
<feature type="compositionally biased region" description="Pro residues" evidence="2">
    <location>
        <begin position="650"/>
        <end position="660"/>
    </location>
</feature>
<dbReference type="OrthoDB" id="64941at2759"/>
<comment type="caution">
    <text evidence="3">The sequence shown here is derived from an EMBL/GenBank/DDBJ whole genome shotgun (WGS) entry which is preliminary data.</text>
</comment>
<sequence length="905" mass="99871">MSASPRTKSHALRAAAPLAKDLGDPALQHLLRPVLHNKHKLPQRPPKPAPDVVVTLPDLALTKPASRGEDDDQRGLTAASANAKLSNQPRPRSMGPEAGDVAESVQAEDSPRPILASDVYFELQRQEDLRMSPRVARQHNRHLYHDKMQAKYSEMRVLRARIKALEADLETAKGQDASQTSDEGGRAPAPSPEKPVDSHAVARDRMLKLERHLLEAKEEIQGMRTKLDSGRTNDKALIDTLVAKLELERSANKVLGQQIFELDAALKVATQKLTAVELELEGERLDRDVMIEQLTSMSRQAISDHRRKIINTKVKTFVSAMGKESLQSKLDATLAKLRTAEATMQQMELEVATWKREAQQKQAALDDWAKRGTSPFSYSFSSDVDARHVHPVIPALLERAVGSPDVVFQGTRLVDGHSLFFHVVRGLHTDSFALHFVAYEPTTAQEDVVTFYSPDVTRLVHEGDKYLLQASDMPLTLELVELLFATLAVGFKNGTFVLVERGTAEAERRAPPVTTTPIFRGSMLLRQADVQATPLPVALVINEVSGTAFSDVWSLDVHAAAVDDEREWRCVVGMEHVCYVCPGLASYRPRDGNAWRLHHRMDANAVVLAPLLKTFVLLPTPAGDYELTSTLLVMAGKESTGTAPGATPEAPQPLAPPRPTSPADDRPILHRTLKTIGGAVYYVTLRELWDAGVILEASLYDTHTDALVQQTFEAHKLMVIAHCAVALHPGRPIALNAGIPARLRSVLAPLLVHALELGTDGTLALTPQLIPRHLSFEKALPTHRIVVPMPPQLNDYNRCVVGLPPGRDVDVEVLDGQRGSVLEDALPRLFLLLRRHRRPTAARLRGGSVALVHVLDPTDELSTTEQAFFYVVKAVDVCCRVSWLVVQRDLPLEFVLQLWRPTSRS</sequence>
<feature type="region of interest" description="Disordered" evidence="2">
    <location>
        <begin position="169"/>
        <end position="200"/>
    </location>
</feature>
<name>A0A1V9YY79_ACHHY</name>
<gene>
    <name evidence="3" type="ORF">ACHHYP_05470</name>
</gene>
<feature type="region of interest" description="Disordered" evidence="2">
    <location>
        <begin position="638"/>
        <end position="666"/>
    </location>
</feature>
<feature type="region of interest" description="Disordered" evidence="2">
    <location>
        <begin position="30"/>
        <end position="52"/>
    </location>
</feature>
<keyword evidence="1" id="KW-0175">Coiled coil</keyword>
<organism evidence="3 4">
    <name type="scientific">Achlya hypogyna</name>
    <name type="common">Oomycete</name>
    <name type="synonym">Protoachlya hypogyna</name>
    <dbReference type="NCBI Taxonomy" id="1202772"/>
    <lineage>
        <taxon>Eukaryota</taxon>
        <taxon>Sar</taxon>
        <taxon>Stramenopiles</taxon>
        <taxon>Oomycota</taxon>
        <taxon>Saprolegniomycetes</taxon>
        <taxon>Saprolegniales</taxon>
        <taxon>Achlyaceae</taxon>
        <taxon>Achlya</taxon>
    </lineage>
</organism>
<dbReference type="AlphaFoldDB" id="A0A1V9YY79"/>
<keyword evidence="4" id="KW-1185">Reference proteome</keyword>
<evidence type="ECO:0000256" key="2">
    <source>
        <dbReference type="SAM" id="MobiDB-lite"/>
    </source>
</evidence>
<feature type="compositionally biased region" description="Polar residues" evidence="2">
    <location>
        <begin position="80"/>
        <end position="90"/>
    </location>
</feature>
<evidence type="ECO:0000313" key="4">
    <source>
        <dbReference type="Proteomes" id="UP000243579"/>
    </source>
</evidence>
<evidence type="ECO:0000313" key="3">
    <source>
        <dbReference type="EMBL" id="OQR90500.1"/>
    </source>
</evidence>